<organism evidence="8 9">
    <name type="scientific">Peptoniphilus stercorisuis</name>
    <dbReference type="NCBI Taxonomy" id="1436965"/>
    <lineage>
        <taxon>Bacteria</taxon>
        <taxon>Bacillati</taxon>
        <taxon>Bacillota</taxon>
        <taxon>Tissierellia</taxon>
        <taxon>Tissierellales</taxon>
        <taxon>Peptoniphilaceae</taxon>
        <taxon>Peptoniphilus</taxon>
    </lineage>
</organism>
<gene>
    <name evidence="8" type="ORF">J2Z71_000210</name>
</gene>
<evidence type="ECO:0000256" key="1">
    <source>
        <dbReference type="ARBA" id="ARBA00022598"/>
    </source>
</evidence>
<evidence type="ECO:0000259" key="7">
    <source>
        <dbReference type="Pfam" id="PF00117"/>
    </source>
</evidence>
<keyword evidence="5" id="KW-0067">ATP-binding</keyword>
<dbReference type="PANTHER" id="PTHR11922:SF2">
    <property type="entry name" value="GMP SYNTHASE [GLUTAMINE-HYDROLYZING]"/>
    <property type="match status" value="1"/>
</dbReference>
<protein>
    <recommendedName>
        <fullName evidence="6">Glutamine amidotransferase</fullName>
    </recommendedName>
</protein>
<evidence type="ECO:0000256" key="2">
    <source>
        <dbReference type="ARBA" id="ARBA00022741"/>
    </source>
</evidence>
<dbReference type="Gene3D" id="3.40.50.880">
    <property type="match status" value="1"/>
</dbReference>
<evidence type="ECO:0000313" key="8">
    <source>
        <dbReference type="EMBL" id="MBP2024694.1"/>
    </source>
</evidence>
<comment type="caution">
    <text evidence="8">The sequence shown here is derived from an EMBL/GenBank/DDBJ whole genome shotgun (WGS) entry which is preliminary data.</text>
</comment>
<dbReference type="Pfam" id="PF00117">
    <property type="entry name" value="GATase"/>
    <property type="match status" value="1"/>
</dbReference>
<evidence type="ECO:0000256" key="4">
    <source>
        <dbReference type="ARBA" id="ARBA00022755"/>
    </source>
</evidence>
<evidence type="ECO:0000256" key="3">
    <source>
        <dbReference type="ARBA" id="ARBA00022749"/>
    </source>
</evidence>
<proteinExistence type="predicted"/>
<sequence>MKVLIVDFGDSRPEKIKNIISDFSTVYITMYDNAYDSTLEINPDRIILGDGIRDIKALDAPKIDNRIFKLNIPILGICSGMETMVIAFGGVVGNKKYPFEKGQIKTNIDNSSNLFKNLKSPQFTHMIHGYSVEKAPKDFNIIASTKDSPIAAFENTNLNMYGVIFHPEGRYSQYGKDILKNFILNINKEL</sequence>
<dbReference type="GO" id="GO:0003922">
    <property type="term" value="F:GMP synthase (glutamine-hydrolyzing) activity"/>
    <property type="evidence" value="ECO:0007669"/>
    <property type="project" value="UniProtKB-EC"/>
</dbReference>
<evidence type="ECO:0000313" key="9">
    <source>
        <dbReference type="Proteomes" id="UP001519306"/>
    </source>
</evidence>
<evidence type="ECO:0000256" key="6">
    <source>
        <dbReference type="ARBA" id="ARBA00031356"/>
    </source>
</evidence>
<dbReference type="PROSITE" id="PS51273">
    <property type="entry name" value="GATASE_TYPE_1"/>
    <property type="match status" value="1"/>
</dbReference>
<dbReference type="SUPFAM" id="SSF52317">
    <property type="entry name" value="Class I glutamine amidotransferase-like"/>
    <property type="match status" value="1"/>
</dbReference>
<accession>A0ABS4KDJ6</accession>
<feature type="domain" description="Glutamine amidotransferase" evidence="7">
    <location>
        <begin position="4"/>
        <end position="185"/>
    </location>
</feature>
<keyword evidence="3" id="KW-0332">GMP biosynthesis</keyword>
<dbReference type="PANTHER" id="PTHR11922">
    <property type="entry name" value="GMP SYNTHASE-RELATED"/>
    <property type="match status" value="1"/>
</dbReference>
<dbReference type="Proteomes" id="UP001519306">
    <property type="component" value="Unassembled WGS sequence"/>
</dbReference>
<dbReference type="InterPro" id="IPR017926">
    <property type="entry name" value="GATASE"/>
</dbReference>
<dbReference type="RefSeq" id="WP_210060003.1">
    <property type="nucleotide sequence ID" value="NZ_JAGGLJ010000002.1"/>
</dbReference>
<keyword evidence="9" id="KW-1185">Reference proteome</keyword>
<evidence type="ECO:0000256" key="5">
    <source>
        <dbReference type="ARBA" id="ARBA00022840"/>
    </source>
</evidence>
<name>A0ABS4KDJ6_9FIRM</name>
<dbReference type="EMBL" id="JAGGLJ010000002">
    <property type="protein sequence ID" value="MBP2024694.1"/>
    <property type="molecule type" value="Genomic_DNA"/>
</dbReference>
<keyword evidence="2" id="KW-0547">Nucleotide-binding</keyword>
<keyword evidence="1 8" id="KW-0436">Ligase</keyword>
<reference evidence="8 9" key="1">
    <citation type="submission" date="2021-03" db="EMBL/GenBank/DDBJ databases">
        <title>Genomic Encyclopedia of Type Strains, Phase IV (KMG-IV): sequencing the most valuable type-strain genomes for metagenomic binning, comparative biology and taxonomic classification.</title>
        <authorList>
            <person name="Goeker M."/>
        </authorList>
    </citation>
    <scope>NUCLEOTIDE SEQUENCE [LARGE SCALE GENOMIC DNA]</scope>
    <source>
        <strain evidence="8 9">DSM 27563</strain>
    </source>
</reference>
<dbReference type="InterPro" id="IPR029062">
    <property type="entry name" value="Class_I_gatase-like"/>
</dbReference>
<keyword evidence="4" id="KW-0658">Purine biosynthesis</keyword>